<keyword evidence="3" id="KW-1185">Reference proteome</keyword>
<proteinExistence type="predicted"/>
<comment type="caution">
    <text evidence="2">The sequence shown here is derived from an EMBL/GenBank/DDBJ whole genome shotgun (WGS) entry which is preliminary data.</text>
</comment>
<dbReference type="Gene3D" id="1.10.132.90">
    <property type="match status" value="1"/>
</dbReference>
<evidence type="ECO:0000313" key="3">
    <source>
        <dbReference type="Proteomes" id="UP001142810"/>
    </source>
</evidence>
<dbReference type="EMBL" id="JAPFRD010000002">
    <property type="protein sequence ID" value="MCW8107161.1"/>
    <property type="molecule type" value="Genomic_DNA"/>
</dbReference>
<accession>A0ABT3P4X6</accession>
<organism evidence="2 3">
    <name type="scientific">Alteromonas aquimaris</name>
    <dbReference type="NCBI Taxonomy" id="2998417"/>
    <lineage>
        <taxon>Bacteria</taxon>
        <taxon>Pseudomonadati</taxon>
        <taxon>Pseudomonadota</taxon>
        <taxon>Gammaproteobacteria</taxon>
        <taxon>Alteromonadales</taxon>
        <taxon>Alteromonadaceae</taxon>
        <taxon>Alteromonas/Salinimonas group</taxon>
        <taxon>Alteromonas</taxon>
    </lineage>
</organism>
<evidence type="ECO:0000259" key="1">
    <source>
        <dbReference type="Pfam" id="PF18433"/>
    </source>
</evidence>
<dbReference type="InterPro" id="IPR041651">
    <property type="entry name" value="DUF5610"/>
</dbReference>
<protein>
    <submittedName>
        <fullName evidence="2">DUF5610 domain-containing protein</fullName>
    </submittedName>
</protein>
<dbReference type="Pfam" id="PF18433">
    <property type="entry name" value="DUF5610"/>
    <property type="match status" value="1"/>
</dbReference>
<dbReference type="Proteomes" id="UP001142810">
    <property type="component" value="Unassembled WGS sequence"/>
</dbReference>
<gene>
    <name evidence="2" type="ORF">OPS25_01415</name>
</gene>
<name>A0ABT3P4X6_9ALTE</name>
<dbReference type="RefSeq" id="WP_265615862.1">
    <property type="nucleotide sequence ID" value="NZ_JAPFRD010000002.1"/>
</dbReference>
<reference evidence="2" key="1">
    <citation type="submission" date="2022-11" db="EMBL/GenBank/DDBJ databases">
        <title>Alteromonas sp. nov., isolated from sea water of the Qingdao.</title>
        <authorList>
            <person name="Wang Q."/>
        </authorList>
    </citation>
    <scope>NUCLEOTIDE SEQUENCE</scope>
    <source>
        <strain evidence="2">ASW11-7</strain>
    </source>
</reference>
<evidence type="ECO:0000313" key="2">
    <source>
        <dbReference type="EMBL" id="MCW8107161.1"/>
    </source>
</evidence>
<feature type="domain" description="DUF5610" evidence="1">
    <location>
        <begin position="98"/>
        <end position="185"/>
    </location>
</feature>
<sequence length="195" mass="20940">MQAVAFSQNFGQQVHQLKATRAEEGTTGPLGKDVSAMAHARNAERQAEKNATERTNATDQVELNITDSANTDAAVTTIVTHNINEFLQSANETSSSVTLRPATADESLSDLIRTGFSSLLASYQEQNPEQSAEESLNNFTKLMHDGVEKGFSEAHEALANGNTLDEESINRLSASKDQIRNLISELASAVSTSGL</sequence>